<keyword evidence="2" id="KW-1185">Reference proteome</keyword>
<evidence type="ECO:0008006" key="3">
    <source>
        <dbReference type="Google" id="ProtNLM"/>
    </source>
</evidence>
<dbReference type="EMBL" id="QLTA01000014">
    <property type="protein sequence ID" value="RAR83550.1"/>
    <property type="molecule type" value="Genomic_DNA"/>
</dbReference>
<dbReference type="RefSeq" id="WP_111877000.1">
    <property type="nucleotide sequence ID" value="NZ_CBCSGC010000001.1"/>
</dbReference>
<comment type="caution">
    <text evidence="1">The sequence shown here is derived from an EMBL/GenBank/DDBJ whole genome shotgun (WGS) entry which is preliminary data.</text>
</comment>
<accession>A0A328ZBI3</accession>
<dbReference type="InterPro" id="IPR011335">
    <property type="entry name" value="Restrct_endonuc-II-like"/>
</dbReference>
<dbReference type="AlphaFoldDB" id="A0A328ZBI3"/>
<evidence type="ECO:0000313" key="1">
    <source>
        <dbReference type="EMBL" id="RAR83550.1"/>
    </source>
</evidence>
<proteinExistence type="predicted"/>
<dbReference type="SUPFAM" id="SSF52980">
    <property type="entry name" value="Restriction endonuclease-like"/>
    <property type="match status" value="1"/>
</dbReference>
<gene>
    <name evidence="1" type="ORF">AX018_101458</name>
</gene>
<evidence type="ECO:0000313" key="2">
    <source>
        <dbReference type="Proteomes" id="UP000248856"/>
    </source>
</evidence>
<sequence length="509" mass="57533">MARATQHTAEWLEGRLGECQTRAVDTLAQFEPTSAARCLLETLRAVEELINLTLIDWEDDAFEGRLFGFPVIQSGQHLLKLHWLKMRLAERFDRALVDRLVFLIVQGSDIGTEFARRGIHDAASGFLSLAALVGYFQSRRRHLVGLLHFIPSICKGTRVMKQETTLIVFLQIVEFCAAPMMGVQYALMVKLAQRRLNIPEDPDVEIVMLDRLYLEPERAAIVVVPTTPEGRRMIESRESLRDDRLVSAAELRNDILITEAVYAEFDLTSTEFAAAASLVRRLSCKFVDDDYWVRISPDALETLAAEEGAHPTLVAGLTCGAATYMDCLSSYAPFVMIDGRLESTVTLLSRFIYSWRAYILDRRKRFQIRAGFIFEDMVEAALEKQGFAVQDIVRINRQEFDVVTLREGVVWNVQCKNNFVGLSSVDSDAVAFARYNRGLVLSYERALVKERNREHLLKMKLATDAVQHMVVSRFPVVTNNPRIVVFNRIADFTARADAVLAAEGTAKDD</sequence>
<organism evidence="1 2">
    <name type="scientific">Paracidovorax anthurii</name>
    <dbReference type="NCBI Taxonomy" id="78229"/>
    <lineage>
        <taxon>Bacteria</taxon>
        <taxon>Pseudomonadati</taxon>
        <taxon>Pseudomonadota</taxon>
        <taxon>Betaproteobacteria</taxon>
        <taxon>Burkholderiales</taxon>
        <taxon>Comamonadaceae</taxon>
        <taxon>Paracidovorax</taxon>
    </lineage>
</organism>
<dbReference type="OrthoDB" id="1490207at2"/>
<reference evidence="1 2" key="1">
    <citation type="submission" date="2018-06" db="EMBL/GenBank/DDBJ databases">
        <title>Genomic Encyclopedia of Archaeal and Bacterial Type Strains, Phase II (KMG-II): from individual species to whole genera.</title>
        <authorList>
            <person name="Goeker M."/>
        </authorList>
    </citation>
    <scope>NUCLEOTIDE SEQUENCE [LARGE SCALE GENOMIC DNA]</scope>
    <source>
        <strain evidence="1 2">CFPB 3232</strain>
    </source>
</reference>
<protein>
    <recommendedName>
        <fullName evidence="3">Nuclease-like protein</fullName>
    </recommendedName>
</protein>
<name>A0A328ZBI3_9BURK</name>
<dbReference type="Proteomes" id="UP000248856">
    <property type="component" value="Unassembled WGS sequence"/>
</dbReference>